<accession>A0A1M6Z4B9</accession>
<keyword evidence="2" id="KW-1185">Reference proteome</keyword>
<sequence>MDTLLEQSQPVTGRGKGTGLRYIPVPDFSLVPRRLIEQVKPRQCSPDQLYSLGPMICKNPFNLLGVFAPMDQGSPAFGQIKGFLWASINPLDRKIHVHILSVDPEYQGKGIIEEAGNILEKIRARQKLKGVVFKTTRPKAMEKMGFKRSETVLMEA</sequence>
<evidence type="ECO:0000313" key="1">
    <source>
        <dbReference type="EMBL" id="SHL25223.1"/>
    </source>
</evidence>
<keyword evidence="1" id="KW-0808">Transferase</keyword>
<dbReference type="EMBL" id="FQZU01000055">
    <property type="protein sequence ID" value="SHL25223.1"/>
    <property type="molecule type" value="Genomic_DNA"/>
</dbReference>
<dbReference type="InterPro" id="IPR016181">
    <property type="entry name" value="Acyl_CoA_acyltransferase"/>
</dbReference>
<dbReference type="STRING" id="1121393.SAMN02745216_04894"/>
<dbReference type="CDD" id="cd04301">
    <property type="entry name" value="NAT_SF"/>
    <property type="match status" value="1"/>
</dbReference>
<dbReference type="GO" id="GO:0016740">
    <property type="term" value="F:transferase activity"/>
    <property type="evidence" value="ECO:0007669"/>
    <property type="project" value="UniProtKB-KW"/>
</dbReference>
<dbReference type="AlphaFoldDB" id="A0A1M6Z4B9"/>
<protein>
    <submittedName>
        <fullName evidence="1">Acetyltransferase (GNAT) family protein</fullName>
    </submittedName>
</protein>
<evidence type="ECO:0000313" key="2">
    <source>
        <dbReference type="Proteomes" id="UP000183994"/>
    </source>
</evidence>
<dbReference type="OrthoDB" id="9775804at2"/>
<dbReference type="Gene3D" id="3.40.630.30">
    <property type="match status" value="1"/>
</dbReference>
<reference evidence="2" key="1">
    <citation type="submission" date="2016-11" db="EMBL/GenBank/DDBJ databases">
        <authorList>
            <person name="Varghese N."/>
            <person name="Submissions S."/>
        </authorList>
    </citation>
    <scope>NUCLEOTIDE SEQUENCE [LARGE SCALE GENOMIC DNA]</scope>
    <source>
        <strain evidence="2">DSM 16219</strain>
    </source>
</reference>
<proteinExistence type="predicted"/>
<gene>
    <name evidence="1" type="ORF">SAMN02745216_04894</name>
</gene>
<dbReference type="Proteomes" id="UP000183994">
    <property type="component" value="Unassembled WGS sequence"/>
</dbReference>
<dbReference type="RefSeq" id="WP_073478874.1">
    <property type="nucleotide sequence ID" value="NZ_FQZU01000055.1"/>
</dbReference>
<name>A0A1M6Z4B9_9BACT</name>
<organism evidence="1 2">
    <name type="scientific">Desulfatibacillum alkenivorans DSM 16219</name>
    <dbReference type="NCBI Taxonomy" id="1121393"/>
    <lineage>
        <taxon>Bacteria</taxon>
        <taxon>Pseudomonadati</taxon>
        <taxon>Thermodesulfobacteriota</taxon>
        <taxon>Desulfobacteria</taxon>
        <taxon>Desulfobacterales</taxon>
        <taxon>Desulfatibacillaceae</taxon>
        <taxon>Desulfatibacillum</taxon>
    </lineage>
</organism>
<dbReference type="SUPFAM" id="SSF55729">
    <property type="entry name" value="Acyl-CoA N-acyltransferases (Nat)"/>
    <property type="match status" value="1"/>
</dbReference>